<evidence type="ECO:0000259" key="8">
    <source>
        <dbReference type="Pfam" id="PF16916"/>
    </source>
</evidence>
<proteinExistence type="predicted"/>
<evidence type="ECO:0000256" key="4">
    <source>
        <dbReference type="ARBA" id="ARBA00022989"/>
    </source>
</evidence>
<name>A0A1N6ZWX8_9EURY</name>
<dbReference type="InterPro" id="IPR002524">
    <property type="entry name" value="Cation_efflux"/>
</dbReference>
<keyword evidence="10" id="KW-1185">Reference proteome</keyword>
<dbReference type="PANTHER" id="PTHR43840">
    <property type="entry name" value="MITOCHONDRIAL METAL TRANSPORTER 1-RELATED"/>
    <property type="match status" value="1"/>
</dbReference>
<dbReference type="PANTHER" id="PTHR43840:SF15">
    <property type="entry name" value="MITOCHONDRIAL METAL TRANSPORTER 1-RELATED"/>
    <property type="match status" value="1"/>
</dbReference>
<dbReference type="InterPro" id="IPR036837">
    <property type="entry name" value="Cation_efflux_CTD_sf"/>
</dbReference>
<evidence type="ECO:0000256" key="1">
    <source>
        <dbReference type="ARBA" id="ARBA00004141"/>
    </source>
</evidence>
<organism evidence="9 10">
    <name type="scientific">Haladaptatus litoreus</name>
    <dbReference type="NCBI Taxonomy" id="553468"/>
    <lineage>
        <taxon>Archaea</taxon>
        <taxon>Methanobacteriati</taxon>
        <taxon>Methanobacteriota</taxon>
        <taxon>Stenosarchaea group</taxon>
        <taxon>Halobacteria</taxon>
        <taxon>Halobacteriales</taxon>
        <taxon>Haladaptataceae</taxon>
        <taxon>Haladaptatus</taxon>
    </lineage>
</organism>
<evidence type="ECO:0000259" key="7">
    <source>
        <dbReference type="Pfam" id="PF01545"/>
    </source>
</evidence>
<feature type="transmembrane region" description="Helical" evidence="6">
    <location>
        <begin position="79"/>
        <end position="100"/>
    </location>
</feature>
<dbReference type="GO" id="GO:0016020">
    <property type="term" value="C:membrane"/>
    <property type="evidence" value="ECO:0007669"/>
    <property type="project" value="UniProtKB-SubCell"/>
</dbReference>
<dbReference type="InterPro" id="IPR027469">
    <property type="entry name" value="Cation_efflux_TMD_sf"/>
</dbReference>
<feature type="transmembrane region" description="Helical" evidence="6">
    <location>
        <begin position="112"/>
        <end position="130"/>
    </location>
</feature>
<feature type="domain" description="Cation efflux protein cytoplasmic" evidence="8">
    <location>
        <begin position="209"/>
        <end position="285"/>
    </location>
</feature>
<dbReference type="RefSeq" id="WP_076430092.1">
    <property type="nucleotide sequence ID" value="NZ_FTNO01000001.1"/>
</dbReference>
<keyword evidence="3 6" id="KW-0812">Transmembrane</keyword>
<comment type="subcellular location">
    <subcellularLocation>
        <location evidence="1">Membrane</location>
        <topology evidence="1">Multi-pass membrane protein</topology>
    </subcellularLocation>
</comment>
<dbReference type="Gene3D" id="1.20.1510.10">
    <property type="entry name" value="Cation efflux protein transmembrane domain"/>
    <property type="match status" value="1"/>
</dbReference>
<dbReference type="SUPFAM" id="SSF160240">
    <property type="entry name" value="Cation efflux protein cytoplasmic domain-like"/>
    <property type="match status" value="1"/>
</dbReference>
<keyword evidence="2" id="KW-0813">Transport</keyword>
<dbReference type="InterPro" id="IPR050291">
    <property type="entry name" value="CDF_Transporter"/>
</dbReference>
<sequence length="311" mass="32897">MNRSSAVRTAGIVVLSANLLLAVAKGLVWFQTGSLAVGSEAVNSLSDAVYSVVVLAGLYLTTQPPDFNHPHGHERIEPFVSLLVALGVFAAGGLILWRSATSLISGDVSATTSPLAVGVLAGTTIVKYGLYRYCLRIGGNTNSPAVEAIALDNRNDILTAGAALVGVLGASVGVPELDPLAAGVVSLGILYTGWEIVESNVDYLVGRAPPEDLRATIVQRALSHPDVEGVHDVVAHYVGPEIDVSMHIEVEGDRTLIEAHDIETEVMHSIQAIAEVDDVFVHVDPKELGEWKMDDEADRLADTPIRDGESR</sequence>
<evidence type="ECO:0000256" key="6">
    <source>
        <dbReference type="SAM" id="Phobius"/>
    </source>
</evidence>
<evidence type="ECO:0000256" key="5">
    <source>
        <dbReference type="ARBA" id="ARBA00023136"/>
    </source>
</evidence>
<dbReference type="GO" id="GO:0008324">
    <property type="term" value="F:monoatomic cation transmembrane transporter activity"/>
    <property type="evidence" value="ECO:0007669"/>
    <property type="project" value="InterPro"/>
</dbReference>
<reference evidence="10" key="1">
    <citation type="submission" date="2017-01" db="EMBL/GenBank/DDBJ databases">
        <authorList>
            <person name="Varghese N."/>
            <person name="Submissions S."/>
        </authorList>
    </citation>
    <scope>NUCLEOTIDE SEQUENCE [LARGE SCALE GENOMIC DNA]</scope>
    <source>
        <strain evidence="10">CGMCC 1.7737</strain>
    </source>
</reference>
<evidence type="ECO:0000256" key="2">
    <source>
        <dbReference type="ARBA" id="ARBA00022448"/>
    </source>
</evidence>
<keyword evidence="4 6" id="KW-1133">Transmembrane helix</keyword>
<dbReference type="EMBL" id="FTNO01000001">
    <property type="protein sequence ID" value="SIR31301.1"/>
    <property type="molecule type" value="Genomic_DNA"/>
</dbReference>
<feature type="domain" description="Cation efflux protein transmembrane" evidence="7">
    <location>
        <begin position="12"/>
        <end position="205"/>
    </location>
</feature>
<keyword evidence="5 6" id="KW-0472">Membrane</keyword>
<dbReference type="AlphaFoldDB" id="A0A1N6ZWX8"/>
<dbReference type="OrthoDB" id="8907at2157"/>
<feature type="transmembrane region" description="Helical" evidence="6">
    <location>
        <begin position="48"/>
        <end position="67"/>
    </location>
</feature>
<dbReference type="InterPro" id="IPR027470">
    <property type="entry name" value="Cation_efflux_CTD"/>
</dbReference>
<dbReference type="Pfam" id="PF01545">
    <property type="entry name" value="Cation_efflux"/>
    <property type="match status" value="1"/>
</dbReference>
<dbReference type="Gene3D" id="3.30.70.1350">
    <property type="entry name" value="Cation efflux protein, cytoplasmic domain"/>
    <property type="match status" value="1"/>
</dbReference>
<evidence type="ECO:0000256" key="3">
    <source>
        <dbReference type="ARBA" id="ARBA00022692"/>
    </source>
</evidence>
<gene>
    <name evidence="9" type="ORF">SAMN05421858_2210</name>
</gene>
<evidence type="ECO:0000313" key="9">
    <source>
        <dbReference type="EMBL" id="SIR31301.1"/>
    </source>
</evidence>
<dbReference type="Proteomes" id="UP000186914">
    <property type="component" value="Unassembled WGS sequence"/>
</dbReference>
<dbReference type="Pfam" id="PF16916">
    <property type="entry name" value="ZT_dimer"/>
    <property type="match status" value="1"/>
</dbReference>
<accession>A0A1N6ZWX8</accession>
<dbReference type="NCBIfam" id="TIGR01297">
    <property type="entry name" value="CDF"/>
    <property type="match status" value="1"/>
</dbReference>
<dbReference type="SUPFAM" id="SSF161111">
    <property type="entry name" value="Cation efflux protein transmembrane domain-like"/>
    <property type="match status" value="1"/>
</dbReference>
<dbReference type="InterPro" id="IPR058533">
    <property type="entry name" value="Cation_efflux_TM"/>
</dbReference>
<evidence type="ECO:0000313" key="10">
    <source>
        <dbReference type="Proteomes" id="UP000186914"/>
    </source>
</evidence>
<protein>
    <submittedName>
        <fullName evidence="9">Cation diffusion facilitator family transporter</fullName>
    </submittedName>
</protein>